<keyword evidence="4" id="KW-1185">Reference proteome</keyword>
<feature type="region of interest" description="Disordered" evidence="1">
    <location>
        <begin position="960"/>
        <end position="982"/>
    </location>
</feature>
<reference evidence="3 4" key="1">
    <citation type="submission" date="2014-04" db="EMBL/GenBank/DDBJ databases">
        <authorList>
            <consortium name="DOE Joint Genome Institute"/>
            <person name="Kuo A."/>
            <person name="Tarkka M."/>
            <person name="Buscot F."/>
            <person name="Kohler A."/>
            <person name="Nagy L.G."/>
            <person name="Floudas D."/>
            <person name="Copeland A."/>
            <person name="Barry K.W."/>
            <person name="Cichocki N."/>
            <person name="Veneault-Fourrey C."/>
            <person name="LaButti K."/>
            <person name="Lindquist E.A."/>
            <person name="Lipzen A."/>
            <person name="Lundell T."/>
            <person name="Morin E."/>
            <person name="Murat C."/>
            <person name="Sun H."/>
            <person name="Tunlid A."/>
            <person name="Henrissat B."/>
            <person name="Grigoriev I.V."/>
            <person name="Hibbett D.S."/>
            <person name="Martin F."/>
            <person name="Nordberg H.P."/>
            <person name="Cantor M.N."/>
            <person name="Hua S.X."/>
        </authorList>
    </citation>
    <scope>NUCLEOTIDE SEQUENCE [LARGE SCALE GENOMIC DNA]</scope>
    <source>
        <strain evidence="3 4">F 1598</strain>
    </source>
</reference>
<dbReference type="InParanoid" id="A0A0C3G055"/>
<feature type="region of interest" description="Disordered" evidence="1">
    <location>
        <begin position="523"/>
        <end position="574"/>
    </location>
</feature>
<evidence type="ECO:0000313" key="3">
    <source>
        <dbReference type="EMBL" id="KIM83921.1"/>
    </source>
</evidence>
<feature type="region of interest" description="Disordered" evidence="1">
    <location>
        <begin position="647"/>
        <end position="769"/>
    </location>
</feature>
<feature type="compositionally biased region" description="Basic and acidic residues" evidence="1">
    <location>
        <begin position="867"/>
        <end position="887"/>
    </location>
</feature>
<name>A0A0C3G055_PILCF</name>
<feature type="region of interest" description="Disordered" evidence="1">
    <location>
        <begin position="1325"/>
        <end position="1346"/>
    </location>
</feature>
<feature type="compositionally biased region" description="Basic and acidic residues" evidence="1">
    <location>
        <begin position="329"/>
        <end position="345"/>
    </location>
</feature>
<feature type="region of interest" description="Disordered" evidence="1">
    <location>
        <begin position="1253"/>
        <end position="1276"/>
    </location>
</feature>
<feature type="region of interest" description="Disordered" evidence="1">
    <location>
        <begin position="391"/>
        <end position="450"/>
    </location>
</feature>
<feature type="compositionally biased region" description="Acidic residues" evidence="1">
    <location>
        <begin position="1170"/>
        <end position="1182"/>
    </location>
</feature>
<feature type="compositionally biased region" description="Low complexity" evidence="1">
    <location>
        <begin position="214"/>
        <end position="229"/>
    </location>
</feature>
<dbReference type="Pfam" id="PF09444">
    <property type="entry name" value="MRC1"/>
    <property type="match status" value="1"/>
</dbReference>
<feature type="region of interest" description="Disordered" evidence="1">
    <location>
        <begin position="1114"/>
        <end position="1214"/>
    </location>
</feature>
<accession>A0A0C3G055</accession>
<feature type="compositionally biased region" description="Basic and acidic residues" evidence="1">
    <location>
        <begin position="1367"/>
        <end position="1377"/>
    </location>
</feature>
<feature type="compositionally biased region" description="Acidic residues" evidence="1">
    <location>
        <begin position="743"/>
        <end position="752"/>
    </location>
</feature>
<feature type="compositionally biased region" description="Polar residues" evidence="1">
    <location>
        <begin position="269"/>
        <end position="282"/>
    </location>
</feature>
<gene>
    <name evidence="3" type="ORF">PILCRDRAFT_418608</name>
</gene>
<feature type="compositionally biased region" description="Acidic residues" evidence="1">
    <location>
        <begin position="1262"/>
        <end position="1273"/>
    </location>
</feature>
<dbReference type="EMBL" id="KN832989">
    <property type="protein sequence ID" value="KIM83921.1"/>
    <property type="molecule type" value="Genomic_DNA"/>
</dbReference>
<sequence>MVIHTDSSIVPDSTISSSPPPSTSPVVKRATFTYGRRKDPQFAPDPDSSATLAESSSSSRPIVYSTGHFDFDEEVPPSSDPPGVPESSGVTRVEGDTETPFSFTRKKDVNKELNDEFDGDESPISPARSDDAGSSKFEFSWKAQLKLIDEDDSDDPDQPVVPPGGRGSSNALHFSEEQGIDAPMSLAFSHSSKDTQPLIMDDVFGGSLSGQTGPSSPAPSLSASGASRSETPDIRVAKRTQKRAVVIDSDDDLGDSSFGSVPHPINTPKLRSSPTPPTSDTDLSAAKLQSKGKGKAPVKGVPPLMFDKNSETTSMAPHIQKSIHKGKLKDKESRPKIKAPTKKELKETQIDKQRIIADKKVQIARTELTKHTVEQLFQTIQVQWQTVDSKHSEKLPPSSDPIFPFTSSPADADPAVISNAPSFDFGEPSKLLAPPFKPPSKRRLSEPLTSARRVSVSAIPALDDDDDDDLPDVTDLLAAEDKKQKAKQLAEIKRLALANQKAHIVPNDDDDDDLVVESDMHAVADEEAGERRVRHAKHIRPSEGRKRQLMLGGIGSSKADKGHQEGLARTKRIPLDLLKESARPAFQSGAKHGKDGTAGLTPAELNRLVMERAEKERAAINKQKEDEWMKRGGKVIRDVEVAEVKETDGWSAILERGGKDRGRAQMEVDEDEASGSDEDWVPELRGSASPEPEEAGSGDDDGVASEAEVAMDVLTDRDDDADDRENSRLRRPRRVAPHRAVLDSDEEDDADTENLRPLQSNPSTGQILVPDTSFAENTLPLIRMPGMIHRGSLSSFDEPTEDENDKENNTQLMFDKSEDKENKAVVRHSPLPPRPTLGPRGGSLFGLEERTRRALSMSPSAVELSDDDHRRADDESDRPRSPLKELRDEDDPFAFSPSFTTRLQRPTLSGLGSPLSVIGNHGTIGFSQFLGEDSEPAADIAKSGLQPGFSDIFNSRSSPSVVPFKPSDSGGFSQWPEDQNDTGLDKLRRAAGNTDELSLTLDVGLQPALEVDENRLRQADAIFEKEQAYLVEAANRKPKTKPELYVNDHGFLTQTRPDVSSPEIYRVASPSQTQVGSTLGSLDDIASHSTQRHPLRTISVDSVLDSEEGRLLKRLRRRDESPAGDVFNVEHGSTSPRLPKQPMNAFEQMRLAQEKQEKAAKKKLEKSEFVEAEAEESDDDDQFGFGGHKKLDDGEEEDGEDQDKTLEGLVDDAAMDDETLAEDLVLEKVKEHQEEDDKVVEKIHRDAVEGKMRIKKRGGISLDDDSDEDEDDEADKRRRRIMAKRRKIDGDNLEELGAHPETRPFFDAYQRDLVDDNDEFANLRSDDVVMGSDNENAEEEPTETVSRDDIRRAIREAAQYGDAPEPLDPHDVQWVDKDGDDDDDECLNGVKSVSTRIVPYRRPNRSQGDMEFISQVTPFEDLRGARQNAEVG</sequence>
<evidence type="ECO:0000259" key="2">
    <source>
        <dbReference type="Pfam" id="PF09444"/>
    </source>
</evidence>
<dbReference type="InterPro" id="IPR018564">
    <property type="entry name" value="Repl_chkpnt_MRC1_dom"/>
</dbReference>
<dbReference type="Proteomes" id="UP000054166">
    <property type="component" value="Unassembled WGS sequence"/>
</dbReference>
<feature type="region of interest" description="Disordered" evidence="1">
    <location>
        <begin position="1359"/>
        <end position="1388"/>
    </location>
</feature>
<feature type="compositionally biased region" description="Acidic residues" evidence="1">
    <location>
        <begin position="691"/>
        <end position="703"/>
    </location>
</feature>
<evidence type="ECO:0000313" key="4">
    <source>
        <dbReference type="Proteomes" id="UP000054166"/>
    </source>
</evidence>
<dbReference type="OrthoDB" id="3361281at2759"/>
<feature type="compositionally biased region" description="Polar residues" evidence="1">
    <location>
        <begin position="897"/>
        <end position="907"/>
    </location>
</feature>
<dbReference type="STRING" id="765440.A0A0C3G055"/>
<protein>
    <recommendedName>
        <fullName evidence="2">DNA replication checkpoint mediator MRC1 domain-containing protein</fullName>
    </recommendedName>
</protein>
<feature type="region of interest" description="Disordered" evidence="1">
    <location>
        <begin position="1"/>
        <end position="345"/>
    </location>
</feature>
<organism evidence="3 4">
    <name type="scientific">Piloderma croceum (strain F 1598)</name>
    <dbReference type="NCBI Taxonomy" id="765440"/>
    <lineage>
        <taxon>Eukaryota</taxon>
        <taxon>Fungi</taxon>
        <taxon>Dikarya</taxon>
        <taxon>Basidiomycota</taxon>
        <taxon>Agaricomycotina</taxon>
        <taxon>Agaricomycetes</taxon>
        <taxon>Agaricomycetidae</taxon>
        <taxon>Atheliales</taxon>
        <taxon>Atheliaceae</taxon>
        <taxon>Piloderma</taxon>
    </lineage>
</organism>
<feature type="region of interest" description="Disordered" evidence="1">
    <location>
        <begin position="789"/>
        <end position="907"/>
    </location>
</feature>
<proteinExistence type="predicted"/>
<dbReference type="HOGENOM" id="CLU_002696_0_0_1"/>
<feature type="compositionally biased region" description="Polar residues" evidence="1">
    <location>
        <begin position="757"/>
        <end position="766"/>
    </location>
</feature>
<feature type="compositionally biased region" description="Basic and acidic residues" evidence="1">
    <location>
        <begin position="815"/>
        <end position="824"/>
    </location>
</feature>
<feature type="compositionally biased region" description="Acidic residues" evidence="1">
    <location>
        <begin position="667"/>
        <end position="681"/>
    </location>
</feature>
<feature type="compositionally biased region" description="Basic and acidic residues" evidence="1">
    <location>
        <begin position="656"/>
        <end position="666"/>
    </location>
</feature>
<feature type="domain" description="DNA replication checkpoint mediator MRC1" evidence="2">
    <location>
        <begin position="1162"/>
        <end position="1307"/>
    </location>
</feature>
<feature type="compositionally biased region" description="Low complexity" evidence="1">
    <location>
        <begin position="48"/>
        <end position="59"/>
    </location>
</feature>
<feature type="compositionally biased region" description="Basic and acidic residues" evidence="1">
    <location>
        <begin position="558"/>
        <end position="574"/>
    </location>
</feature>
<feature type="compositionally biased region" description="Low complexity" evidence="1">
    <location>
        <begin position="1"/>
        <end position="17"/>
    </location>
</feature>
<evidence type="ECO:0000256" key="1">
    <source>
        <dbReference type="SAM" id="MobiDB-lite"/>
    </source>
</evidence>
<feature type="region of interest" description="Disordered" evidence="1">
    <location>
        <begin position="586"/>
        <end position="607"/>
    </location>
</feature>
<feature type="compositionally biased region" description="Basic and acidic residues" evidence="1">
    <location>
        <begin position="105"/>
        <end position="114"/>
    </location>
</feature>
<reference evidence="4" key="2">
    <citation type="submission" date="2015-01" db="EMBL/GenBank/DDBJ databases">
        <title>Evolutionary Origins and Diversification of the Mycorrhizal Mutualists.</title>
        <authorList>
            <consortium name="DOE Joint Genome Institute"/>
            <consortium name="Mycorrhizal Genomics Consortium"/>
            <person name="Kohler A."/>
            <person name="Kuo A."/>
            <person name="Nagy L.G."/>
            <person name="Floudas D."/>
            <person name="Copeland A."/>
            <person name="Barry K.W."/>
            <person name="Cichocki N."/>
            <person name="Veneault-Fourrey C."/>
            <person name="LaButti K."/>
            <person name="Lindquist E.A."/>
            <person name="Lipzen A."/>
            <person name="Lundell T."/>
            <person name="Morin E."/>
            <person name="Murat C."/>
            <person name="Riley R."/>
            <person name="Ohm R."/>
            <person name="Sun H."/>
            <person name="Tunlid A."/>
            <person name="Henrissat B."/>
            <person name="Grigoriev I.V."/>
            <person name="Hibbett D.S."/>
            <person name="Martin F."/>
        </authorList>
    </citation>
    <scope>NUCLEOTIDE SEQUENCE [LARGE SCALE GENOMIC DNA]</scope>
    <source>
        <strain evidence="4">F 1598</strain>
    </source>
</reference>